<keyword evidence="5 11" id="KW-0863">Zinc-finger</keyword>
<dbReference type="InterPro" id="IPR036236">
    <property type="entry name" value="Znf_C2H2_sf"/>
</dbReference>
<organism evidence="16 17">
    <name type="scientific">Spodoptera frugiperda</name>
    <name type="common">Fall armyworm</name>
    <dbReference type="NCBI Taxonomy" id="7108"/>
    <lineage>
        <taxon>Eukaryota</taxon>
        <taxon>Metazoa</taxon>
        <taxon>Ecdysozoa</taxon>
        <taxon>Arthropoda</taxon>
        <taxon>Hexapoda</taxon>
        <taxon>Insecta</taxon>
        <taxon>Pterygota</taxon>
        <taxon>Neoptera</taxon>
        <taxon>Endopterygota</taxon>
        <taxon>Lepidoptera</taxon>
        <taxon>Glossata</taxon>
        <taxon>Ditrysia</taxon>
        <taxon>Noctuoidea</taxon>
        <taxon>Noctuidae</taxon>
        <taxon>Amphipyrinae</taxon>
        <taxon>Spodoptera</taxon>
    </lineage>
</organism>
<feature type="domain" description="C2H2-type" evidence="14">
    <location>
        <begin position="496"/>
        <end position="518"/>
    </location>
</feature>
<keyword evidence="16" id="KW-1185">Reference proteome</keyword>
<evidence type="ECO:0000256" key="3">
    <source>
        <dbReference type="ARBA" id="ARBA00022723"/>
    </source>
</evidence>
<dbReference type="AlphaFoldDB" id="A0A9R0DE76"/>
<evidence type="ECO:0000256" key="2">
    <source>
        <dbReference type="ARBA" id="ARBA00006991"/>
    </source>
</evidence>
<dbReference type="GeneID" id="118275862"/>
<dbReference type="PROSITE" id="PS00028">
    <property type="entry name" value="ZINC_FINGER_C2H2_1"/>
    <property type="match status" value="8"/>
</dbReference>
<dbReference type="InterPro" id="IPR012934">
    <property type="entry name" value="Znf_AD"/>
</dbReference>
<keyword evidence="6 12" id="KW-0862">Zinc</keyword>
<dbReference type="PROSITE" id="PS51915">
    <property type="entry name" value="ZAD"/>
    <property type="match status" value="1"/>
</dbReference>
<protein>
    <submittedName>
        <fullName evidence="17 18">Zinc finger protein 567</fullName>
    </submittedName>
</protein>
<dbReference type="OrthoDB" id="8922241at2759"/>
<comment type="similarity">
    <text evidence="2">Belongs to the krueppel C2H2-type zinc-finger protein family.</text>
</comment>
<feature type="binding site" evidence="12">
    <location>
        <position position="49"/>
    </location>
    <ligand>
        <name>Zn(2+)</name>
        <dbReference type="ChEBI" id="CHEBI:29105"/>
    </ligand>
</feature>
<dbReference type="PANTHER" id="PTHR24404">
    <property type="entry name" value="ZINC FINGER PROTEIN"/>
    <property type="match status" value="1"/>
</dbReference>
<dbReference type="PANTHER" id="PTHR24404:SF106">
    <property type="entry name" value="C2H2-TYPE DOMAIN-CONTAINING PROTEIN"/>
    <property type="match status" value="1"/>
</dbReference>
<dbReference type="Proteomes" id="UP000829999">
    <property type="component" value="Chromosome 8"/>
</dbReference>
<dbReference type="SMART" id="SM00355">
    <property type="entry name" value="ZnF_C2H2"/>
    <property type="match status" value="11"/>
</dbReference>
<evidence type="ECO:0000256" key="11">
    <source>
        <dbReference type="PROSITE-ProRule" id="PRU00042"/>
    </source>
</evidence>
<feature type="domain" description="ZAD" evidence="15">
    <location>
        <begin position="4"/>
        <end position="73"/>
    </location>
</feature>
<feature type="domain" description="C2H2-type" evidence="14">
    <location>
        <begin position="468"/>
        <end position="495"/>
    </location>
</feature>
<feature type="domain" description="C2H2-type" evidence="14">
    <location>
        <begin position="270"/>
        <end position="298"/>
    </location>
</feature>
<dbReference type="GO" id="GO:0003700">
    <property type="term" value="F:DNA-binding transcription factor activity"/>
    <property type="evidence" value="ECO:0007669"/>
    <property type="project" value="TreeGrafter"/>
</dbReference>
<dbReference type="GO" id="GO:0000978">
    <property type="term" value="F:RNA polymerase II cis-regulatory region sequence-specific DNA binding"/>
    <property type="evidence" value="ECO:0007669"/>
    <property type="project" value="TreeGrafter"/>
</dbReference>
<keyword evidence="8" id="KW-0238">DNA-binding</keyword>
<evidence type="ECO:0000256" key="9">
    <source>
        <dbReference type="ARBA" id="ARBA00023163"/>
    </source>
</evidence>
<evidence type="ECO:0000313" key="18">
    <source>
        <dbReference type="RefSeq" id="XP_050551314.1"/>
    </source>
</evidence>
<sequence length="534" mass="62304">MFKKMCRLCLSTENIMFPLDESFVFDYNLLTNLHITVSDGKPQFTCTTCVDNVKNFIAFRDKCIKAESILGEMVNDVKQEDEKGKQEIVIKEKLEIEINDTPDTEIEEKPSVNEDGDDDEDEDMVYVMKEEIKEEYDYKLEDYNVTYSDSDAYEDINDVLNKNDASIKNSPNKKDKSNNKRKSTLNKVKIKKKKSEAETKKKNAKKGATEAEPDQWYCGICPKVFDSKTEMNQHIDSHKTERQCGICKLKMNSVSQLYAHRLNHVPTVQYKCHICNKRYRSDVYLEFHYRNVHIEEDDKRLSCDTCNMFFKLPKRFCYHNSTGVHSKSEPNYICDACSKGFQNKTALKSHIRSHGLTKLFTCNLCDFSCKQTSGLIDHKKRKHNPQKVICKNCNKIFLNQKEYEEHNCKHIKESLCPICGVQVKCRLNRHLLSHSDEFRFKCHRCPAKYKTKHALGAHLDRHDGNRRKQCEYCPAKFYCAATLQKHRRIHTGEKPYVCQECNKGFTGKHNLKVHMKVHGKHLIVKRNAENDVTI</sequence>
<evidence type="ECO:0000259" key="14">
    <source>
        <dbReference type="PROSITE" id="PS50157"/>
    </source>
</evidence>
<feature type="compositionally biased region" description="Basic residues" evidence="13">
    <location>
        <begin position="179"/>
        <end position="194"/>
    </location>
</feature>
<dbReference type="GO" id="GO:0008270">
    <property type="term" value="F:zinc ion binding"/>
    <property type="evidence" value="ECO:0007669"/>
    <property type="project" value="UniProtKB-UniRule"/>
</dbReference>
<keyword evidence="10" id="KW-0539">Nucleus</keyword>
<accession>A0A9R0DE76</accession>
<evidence type="ECO:0000256" key="5">
    <source>
        <dbReference type="ARBA" id="ARBA00022771"/>
    </source>
</evidence>
<feature type="region of interest" description="Disordered" evidence="13">
    <location>
        <begin position="163"/>
        <end position="207"/>
    </location>
</feature>
<evidence type="ECO:0000256" key="12">
    <source>
        <dbReference type="PROSITE-ProRule" id="PRU01263"/>
    </source>
</evidence>
<name>A0A9R0DE76_SPOFR</name>
<feature type="domain" description="C2H2-type" evidence="14">
    <location>
        <begin position="332"/>
        <end position="359"/>
    </location>
</feature>
<keyword evidence="4" id="KW-0677">Repeat</keyword>
<gene>
    <name evidence="17 18" type="primary">LOC118275862</name>
</gene>
<dbReference type="SUPFAM" id="SSF57667">
    <property type="entry name" value="beta-beta-alpha zinc fingers"/>
    <property type="match status" value="5"/>
</dbReference>
<keyword evidence="7" id="KW-0805">Transcription regulation</keyword>
<dbReference type="Gene3D" id="3.30.160.60">
    <property type="entry name" value="Classic Zinc Finger"/>
    <property type="match status" value="6"/>
</dbReference>
<dbReference type="InterPro" id="IPR013087">
    <property type="entry name" value="Znf_C2H2_type"/>
</dbReference>
<evidence type="ECO:0000256" key="1">
    <source>
        <dbReference type="ARBA" id="ARBA00004123"/>
    </source>
</evidence>
<dbReference type="Pfam" id="PF12874">
    <property type="entry name" value="zf-met"/>
    <property type="match status" value="1"/>
</dbReference>
<dbReference type="SMART" id="SM00868">
    <property type="entry name" value="zf-AD"/>
    <property type="match status" value="1"/>
</dbReference>
<feature type="binding site" evidence="12">
    <location>
        <position position="9"/>
    </location>
    <ligand>
        <name>Zn(2+)</name>
        <dbReference type="ChEBI" id="CHEBI:29105"/>
    </ligand>
</feature>
<dbReference type="RefSeq" id="XP_035449864.2">
    <property type="nucleotide sequence ID" value="XM_035593971.2"/>
</dbReference>
<feature type="domain" description="C2H2-type" evidence="14">
    <location>
        <begin position="301"/>
        <end position="330"/>
    </location>
</feature>
<feature type="binding site" evidence="12">
    <location>
        <position position="6"/>
    </location>
    <ligand>
        <name>Zn(2+)</name>
        <dbReference type="ChEBI" id="CHEBI:29105"/>
    </ligand>
</feature>
<dbReference type="FunFam" id="3.30.160.60:FF:001506">
    <property type="entry name" value="Zinc finger protein"/>
    <property type="match status" value="1"/>
</dbReference>
<dbReference type="Pfam" id="PF00096">
    <property type="entry name" value="zf-C2H2"/>
    <property type="match status" value="1"/>
</dbReference>
<proteinExistence type="inferred from homology"/>
<evidence type="ECO:0000313" key="17">
    <source>
        <dbReference type="RefSeq" id="XP_035449864.2"/>
    </source>
</evidence>
<feature type="binding site" evidence="12">
    <location>
        <position position="46"/>
    </location>
    <ligand>
        <name>Zn(2+)</name>
        <dbReference type="ChEBI" id="CHEBI:29105"/>
    </ligand>
</feature>
<dbReference type="GO" id="GO:0005634">
    <property type="term" value="C:nucleus"/>
    <property type="evidence" value="ECO:0007669"/>
    <property type="project" value="UniProtKB-SubCell"/>
</dbReference>
<evidence type="ECO:0000313" key="16">
    <source>
        <dbReference type="Proteomes" id="UP000829999"/>
    </source>
</evidence>
<keyword evidence="3 12" id="KW-0479">Metal-binding</keyword>
<evidence type="ECO:0000256" key="10">
    <source>
        <dbReference type="ARBA" id="ARBA00023242"/>
    </source>
</evidence>
<dbReference type="RefSeq" id="XP_050551314.1">
    <property type="nucleotide sequence ID" value="XM_050695357.1"/>
</dbReference>
<dbReference type="SUPFAM" id="SSF57716">
    <property type="entry name" value="Glucocorticoid receptor-like (DNA-binding domain)"/>
    <property type="match status" value="1"/>
</dbReference>
<dbReference type="Pfam" id="PF13894">
    <property type="entry name" value="zf-C2H2_4"/>
    <property type="match status" value="1"/>
</dbReference>
<dbReference type="InterPro" id="IPR050589">
    <property type="entry name" value="Ikaros_C2H2-ZF"/>
</dbReference>
<evidence type="ECO:0000256" key="4">
    <source>
        <dbReference type="ARBA" id="ARBA00022737"/>
    </source>
</evidence>
<dbReference type="GO" id="GO:0006357">
    <property type="term" value="P:regulation of transcription by RNA polymerase II"/>
    <property type="evidence" value="ECO:0007669"/>
    <property type="project" value="TreeGrafter"/>
</dbReference>
<evidence type="ECO:0000256" key="8">
    <source>
        <dbReference type="ARBA" id="ARBA00023125"/>
    </source>
</evidence>
<evidence type="ECO:0000256" key="13">
    <source>
        <dbReference type="SAM" id="MobiDB-lite"/>
    </source>
</evidence>
<evidence type="ECO:0000256" key="7">
    <source>
        <dbReference type="ARBA" id="ARBA00023015"/>
    </source>
</evidence>
<evidence type="ECO:0000256" key="6">
    <source>
        <dbReference type="ARBA" id="ARBA00022833"/>
    </source>
</evidence>
<evidence type="ECO:0000259" key="15">
    <source>
        <dbReference type="PROSITE" id="PS51915"/>
    </source>
</evidence>
<dbReference type="Pfam" id="PF07776">
    <property type="entry name" value="zf-AD"/>
    <property type="match status" value="1"/>
</dbReference>
<dbReference type="PROSITE" id="PS50157">
    <property type="entry name" value="ZINC_FINGER_C2H2_2"/>
    <property type="match status" value="8"/>
</dbReference>
<feature type="region of interest" description="Disordered" evidence="13">
    <location>
        <begin position="100"/>
        <end position="121"/>
    </location>
</feature>
<feature type="domain" description="C2H2-type" evidence="14">
    <location>
        <begin position="216"/>
        <end position="243"/>
    </location>
</feature>
<feature type="domain" description="C2H2-type" evidence="14">
    <location>
        <begin position="360"/>
        <end position="388"/>
    </location>
</feature>
<feature type="domain" description="C2H2-type" evidence="14">
    <location>
        <begin position="440"/>
        <end position="467"/>
    </location>
</feature>
<keyword evidence="9" id="KW-0804">Transcription</keyword>
<reference evidence="17 18" key="1">
    <citation type="submission" date="2025-04" db="UniProtKB">
        <authorList>
            <consortium name="RefSeq"/>
        </authorList>
    </citation>
    <scope>IDENTIFICATION</scope>
    <source>
        <tissue evidence="17 18">Whole larval tissue</tissue>
    </source>
</reference>
<comment type="subcellular location">
    <subcellularLocation>
        <location evidence="1">Nucleus</location>
    </subcellularLocation>
</comment>